<keyword evidence="4" id="KW-1185">Reference proteome</keyword>
<dbReference type="RefSeq" id="WP_121647053.1">
    <property type="nucleotide sequence ID" value="NZ_RCUX01000001.1"/>
</dbReference>
<dbReference type="AlphaFoldDB" id="A0A3L7ADT1"/>
<dbReference type="InterPro" id="IPR000086">
    <property type="entry name" value="NUDIX_hydrolase_dom"/>
</dbReference>
<dbReference type="Pfam" id="PF00293">
    <property type="entry name" value="NUDIX"/>
    <property type="match status" value="1"/>
</dbReference>
<dbReference type="InterPro" id="IPR015797">
    <property type="entry name" value="NUDIX_hydrolase-like_dom_sf"/>
</dbReference>
<proteinExistence type="inferred from homology"/>
<dbReference type="EMBL" id="RCUX01000001">
    <property type="protein sequence ID" value="RLP77960.1"/>
    <property type="molecule type" value="Genomic_DNA"/>
</dbReference>
<dbReference type="SUPFAM" id="SSF55811">
    <property type="entry name" value="Nudix"/>
    <property type="match status" value="1"/>
</dbReference>
<dbReference type="OrthoDB" id="129709at2"/>
<name>A0A3L7ADT1_9MICO</name>
<evidence type="ECO:0000313" key="3">
    <source>
        <dbReference type="EMBL" id="RLP77960.1"/>
    </source>
</evidence>
<dbReference type="CDD" id="cd03674">
    <property type="entry name" value="NUDIX_Hydrolase"/>
    <property type="match status" value="1"/>
</dbReference>
<evidence type="ECO:0000256" key="1">
    <source>
        <dbReference type="ARBA" id="ARBA00005582"/>
    </source>
</evidence>
<evidence type="ECO:0000313" key="4">
    <source>
        <dbReference type="Proteomes" id="UP000272503"/>
    </source>
</evidence>
<reference evidence="3 4" key="1">
    <citation type="submission" date="2018-10" db="EMBL/GenBank/DDBJ databases">
        <authorList>
            <person name="Li J."/>
        </authorList>
    </citation>
    <scope>NUCLEOTIDE SEQUENCE [LARGE SCALE GENOMIC DNA]</scope>
    <source>
        <strain evidence="3 4">IF 016277</strain>
    </source>
</reference>
<comment type="caution">
    <text evidence="3">The sequence shown here is derived from an EMBL/GenBank/DDBJ whole genome shotgun (WGS) entry which is preliminary data.</text>
</comment>
<accession>A0A3L7ADT1</accession>
<dbReference type="PROSITE" id="PS51462">
    <property type="entry name" value="NUDIX"/>
    <property type="match status" value="1"/>
</dbReference>
<evidence type="ECO:0000259" key="2">
    <source>
        <dbReference type="PROSITE" id="PS51462"/>
    </source>
</evidence>
<protein>
    <submittedName>
        <fullName evidence="3">NUDIX domain-containing protein</fullName>
    </submittedName>
</protein>
<sequence length="185" mass="19877">MTSTRTALLGSAREILRDPRTALTTSGEALAECLGYLERDPAPLLREDGPTHLTGSCFVFSPDRSQTLLVFHAKGRFWVQPGGHLDDGDESLPAAALRELAEETGTTPDPDTVAFGFDLDHHPLSASFGSCRSHLDIGVAVTVDPAATLTISAESEDLRWWPVDALPENSASSLPRRIDAFHSLG</sequence>
<dbReference type="Gene3D" id="3.90.79.10">
    <property type="entry name" value="Nucleoside Triphosphate Pyrophosphohydrolase"/>
    <property type="match status" value="1"/>
</dbReference>
<gene>
    <name evidence="3" type="ORF">D9V32_01110</name>
</gene>
<dbReference type="Proteomes" id="UP000272503">
    <property type="component" value="Unassembled WGS sequence"/>
</dbReference>
<organism evidence="3 4">
    <name type="scientific">Mycetocola tolaasinivorans</name>
    <dbReference type="NCBI Taxonomy" id="76635"/>
    <lineage>
        <taxon>Bacteria</taxon>
        <taxon>Bacillati</taxon>
        <taxon>Actinomycetota</taxon>
        <taxon>Actinomycetes</taxon>
        <taxon>Micrococcales</taxon>
        <taxon>Microbacteriaceae</taxon>
        <taxon>Mycetocola</taxon>
    </lineage>
</organism>
<comment type="similarity">
    <text evidence="1">Belongs to the Nudix hydrolase family.</text>
</comment>
<dbReference type="PANTHER" id="PTHR43736:SF1">
    <property type="entry name" value="DIHYDRONEOPTERIN TRIPHOSPHATE DIPHOSPHATASE"/>
    <property type="match status" value="1"/>
</dbReference>
<dbReference type="PANTHER" id="PTHR43736">
    <property type="entry name" value="ADP-RIBOSE PYROPHOSPHATASE"/>
    <property type="match status" value="1"/>
</dbReference>
<feature type="domain" description="Nudix hydrolase" evidence="2">
    <location>
        <begin position="50"/>
        <end position="183"/>
    </location>
</feature>